<accession>A0A410QEI9</accession>
<evidence type="ECO:0000313" key="3">
    <source>
        <dbReference type="Proteomes" id="UP000287969"/>
    </source>
</evidence>
<name>A0A410QEI9_9FIRM</name>
<gene>
    <name evidence="2" type="ORF">EQM13_11960</name>
</gene>
<sequence>MIRKATIQDLEGIMTILKTLGNPNKDSVQGFLIADYAGQESKYRPIYEEKLQKLQYFYVNEHEGQIQAFLIAYTQEEWLLREPNWLKETCWDPRFDQTKLKNFVLVSQTAMLPHLTRKGIGSALYQSFIWDLQKDKIKNIFAETVIAPIPNFASLNFRLKQQYTLVGLRYEKHNKVNYTTLIYHKGI</sequence>
<organism evidence="2 3">
    <name type="scientific">Acidilutibacter cellobiosedens</name>
    <dbReference type="NCBI Taxonomy" id="2507161"/>
    <lineage>
        <taxon>Bacteria</taxon>
        <taxon>Bacillati</taxon>
        <taxon>Bacillota</taxon>
        <taxon>Tissierellia</taxon>
        <taxon>Tissierellales</taxon>
        <taxon>Acidilutibacteraceae</taxon>
        <taxon>Acidilutibacter</taxon>
    </lineage>
</organism>
<evidence type="ECO:0000313" key="2">
    <source>
        <dbReference type="EMBL" id="QAT62248.1"/>
    </source>
</evidence>
<dbReference type="RefSeq" id="WP_083381965.1">
    <property type="nucleotide sequence ID" value="NZ_CP035282.1"/>
</dbReference>
<dbReference type="OrthoDB" id="1950784at2"/>
<feature type="domain" description="N-acetyltransferase" evidence="1">
    <location>
        <begin position="1"/>
        <end position="187"/>
    </location>
</feature>
<dbReference type="Proteomes" id="UP000287969">
    <property type="component" value="Chromosome"/>
</dbReference>
<proteinExistence type="predicted"/>
<keyword evidence="2" id="KW-0808">Transferase</keyword>
<protein>
    <submittedName>
        <fullName evidence="2">GNAT family N-acetyltransferase</fullName>
    </submittedName>
</protein>
<dbReference type="AlphaFoldDB" id="A0A410QEI9"/>
<evidence type="ECO:0000259" key="1">
    <source>
        <dbReference type="PROSITE" id="PS51186"/>
    </source>
</evidence>
<dbReference type="InterPro" id="IPR016181">
    <property type="entry name" value="Acyl_CoA_acyltransferase"/>
</dbReference>
<dbReference type="EMBL" id="CP035282">
    <property type="protein sequence ID" value="QAT62248.1"/>
    <property type="molecule type" value="Genomic_DNA"/>
</dbReference>
<dbReference type="PROSITE" id="PS51186">
    <property type="entry name" value="GNAT"/>
    <property type="match status" value="1"/>
</dbReference>
<dbReference type="KEGG" id="spoa:EQM13_11960"/>
<dbReference type="InterPro" id="IPR000182">
    <property type="entry name" value="GNAT_dom"/>
</dbReference>
<keyword evidence="3" id="KW-1185">Reference proteome</keyword>
<dbReference type="GO" id="GO:0016747">
    <property type="term" value="F:acyltransferase activity, transferring groups other than amino-acyl groups"/>
    <property type="evidence" value="ECO:0007669"/>
    <property type="project" value="InterPro"/>
</dbReference>
<reference evidence="3" key="1">
    <citation type="submission" date="2019-01" db="EMBL/GenBank/DDBJ databases">
        <title>Draft genomes of a novel of Sporanaerobacter strains.</title>
        <authorList>
            <person name="Ma S."/>
        </authorList>
    </citation>
    <scope>NUCLEOTIDE SEQUENCE [LARGE SCALE GENOMIC DNA]</scope>
    <source>
        <strain evidence="3">NJN-17</strain>
    </source>
</reference>
<dbReference type="SUPFAM" id="SSF55729">
    <property type="entry name" value="Acyl-CoA N-acyltransferases (Nat)"/>
    <property type="match status" value="1"/>
</dbReference>
<dbReference type="Gene3D" id="3.40.630.30">
    <property type="match status" value="1"/>
</dbReference>